<dbReference type="GO" id="GO:0009317">
    <property type="term" value="C:acetyl-CoA carboxylase complex"/>
    <property type="evidence" value="ECO:0007669"/>
    <property type="project" value="TreeGrafter"/>
</dbReference>
<dbReference type="GO" id="GO:0004658">
    <property type="term" value="F:propionyl-CoA carboxylase activity"/>
    <property type="evidence" value="ECO:0007669"/>
    <property type="project" value="TreeGrafter"/>
</dbReference>
<proteinExistence type="inferred from homology"/>
<dbReference type="PANTHER" id="PTHR43842">
    <property type="entry name" value="PROPIONYL-COA CARBOXYLASE BETA CHAIN"/>
    <property type="match status" value="1"/>
</dbReference>
<dbReference type="PANTHER" id="PTHR43842:SF2">
    <property type="entry name" value="PROPIONYL-COA CARBOXYLASE BETA CHAIN, MITOCHONDRIAL"/>
    <property type="match status" value="1"/>
</dbReference>
<organism evidence="4 5">
    <name type="scientific">Candidatus Corynebacterium gallistercoris</name>
    <dbReference type="NCBI Taxonomy" id="2838530"/>
    <lineage>
        <taxon>Bacteria</taxon>
        <taxon>Bacillati</taxon>
        <taxon>Actinomycetota</taxon>
        <taxon>Actinomycetes</taxon>
        <taxon>Mycobacteriales</taxon>
        <taxon>Corynebacteriaceae</taxon>
        <taxon>Corynebacterium</taxon>
    </lineage>
</organism>
<evidence type="ECO:0000313" key="5">
    <source>
        <dbReference type="Proteomes" id="UP000824189"/>
    </source>
</evidence>
<dbReference type="InterPro" id="IPR011762">
    <property type="entry name" value="COA_CT_N"/>
</dbReference>
<gene>
    <name evidence="4" type="ORF">H9867_06495</name>
</gene>
<dbReference type="InterPro" id="IPR011763">
    <property type="entry name" value="COA_CT_C"/>
</dbReference>
<protein>
    <submittedName>
        <fullName evidence="4">Acyl-CoA carboxylase subunit beta</fullName>
    </submittedName>
</protein>
<reference evidence="4" key="1">
    <citation type="journal article" date="2021" name="PeerJ">
        <title>Extensive microbial diversity within the chicken gut microbiome revealed by metagenomics and culture.</title>
        <authorList>
            <person name="Gilroy R."/>
            <person name="Ravi A."/>
            <person name="Getino M."/>
            <person name="Pursley I."/>
            <person name="Horton D.L."/>
            <person name="Alikhan N.F."/>
            <person name="Baker D."/>
            <person name="Gharbi K."/>
            <person name="Hall N."/>
            <person name="Watson M."/>
            <person name="Adriaenssens E.M."/>
            <person name="Foster-Nyarko E."/>
            <person name="Jarju S."/>
            <person name="Secka A."/>
            <person name="Antonio M."/>
            <person name="Oren A."/>
            <person name="Chaudhuri R.R."/>
            <person name="La Ragione R."/>
            <person name="Hildebrand F."/>
            <person name="Pallen M.J."/>
        </authorList>
    </citation>
    <scope>NUCLEOTIDE SEQUENCE</scope>
    <source>
        <strain evidence="4">4376</strain>
    </source>
</reference>
<dbReference type="PROSITE" id="PS50980">
    <property type="entry name" value="COA_CT_NTER"/>
    <property type="match status" value="1"/>
</dbReference>
<accession>A0A9D1RZF2</accession>
<dbReference type="InterPro" id="IPR029045">
    <property type="entry name" value="ClpP/crotonase-like_dom_sf"/>
</dbReference>
<evidence type="ECO:0000259" key="2">
    <source>
        <dbReference type="PROSITE" id="PS50980"/>
    </source>
</evidence>
<dbReference type="EMBL" id="DXFZ01000082">
    <property type="protein sequence ID" value="HIW96113.1"/>
    <property type="molecule type" value="Genomic_DNA"/>
</dbReference>
<dbReference type="Proteomes" id="UP000824189">
    <property type="component" value="Unassembled WGS sequence"/>
</dbReference>
<evidence type="ECO:0000259" key="3">
    <source>
        <dbReference type="PROSITE" id="PS50989"/>
    </source>
</evidence>
<dbReference type="Gene3D" id="3.90.226.10">
    <property type="entry name" value="2-enoyl-CoA Hydratase, Chain A, domain 1"/>
    <property type="match status" value="2"/>
</dbReference>
<comment type="similarity">
    <text evidence="1">Belongs to the AccD/PCCB family.</text>
</comment>
<reference evidence="4" key="2">
    <citation type="submission" date="2021-04" db="EMBL/GenBank/DDBJ databases">
        <authorList>
            <person name="Gilroy R."/>
        </authorList>
    </citation>
    <scope>NUCLEOTIDE SEQUENCE</scope>
    <source>
        <strain evidence="4">4376</strain>
    </source>
</reference>
<comment type="caution">
    <text evidence="4">The sequence shown here is derived from an EMBL/GenBank/DDBJ whole genome shotgun (WGS) entry which is preliminary data.</text>
</comment>
<feature type="domain" description="CoA carboxyltransferase C-terminal" evidence="3">
    <location>
        <begin position="261"/>
        <end position="490"/>
    </location>
</feature>
<evidence type="ECO:0000256" key="1">
    <source>
        <dbReference type="ARBA" id="ARBA00006102"/>
    </source>
</evidence>
<feature type="domain" description="CoA carboxyltransferase N-terminal" evidence="2">
    <location>
        <begin position="7"/>
        <end position="176"/>
    </location>
</feature>
<dbReference type="InterPro" id="IPR051047">
    <property type="entry name" value="AccD/PCCB"/>
</dbReference>
<dbReference type="Pfam" id="PF01039">
    <property type="entry name" value="Carboxyl_trans"/>
    <property type="match status" value="1"/>
</dbReference>
<dbReference type="InterPro" id="IPR034733">
    <property type="entry name" value="AcCoA_carboxyl_beta"/>
</dbReference>
<dbReference type="AlphaFoldDB" id="A0A9D1RZF2"/>
<dbReference type="PROSITE" id="PS50989">
    <property type="entry name" value="COA_CT_CTER"/>
    <property type="match status" value="1"/>
</dbReference>
<sequence>MTSTPDTSTTAGKIADLRNRLAETRTPVGEDAIRALHESGRVSARERVELLLDEGSFVETDALARHRSTAFGANRKRPVTDGIVAGHGTVDGRPVCVFSQDSTIFDGQLGETAGEKILKVAELALKSGTPLVGIYDGAGARVKEGMAALEYFTRIYRLQSQASGVIPQIAIVAGPTSAAQAHGVSLADVVIEVADHGHVQLDVAGAGSTAADAAHGLAHLVAADDEAAVALAADVLGFFPSNNRAVPMPAEAVDPAADASSLDSLVPDSDATAYDIRHGLDHVVDAGSLLELQPQFAPNIITAFARVAGRSVGLVANQPEHLAGALDADATEKAARFIRTCDTFNIPVVTFVDCPGFAPDEEDALLVRRSAKLLGATANASVGLISVVTRKAFGSAYLALGAKKMGTDLVFAWPTAQIAVADAETISEAVGKDVDTVTELLVNPYAAAERGLVDAVIPPRETRQRISEGLRLLERKISDGFDRKHENLPF</sequence>
<evidence type="ECO:0000313" key="4">
    <source>
        <dbReference type="EMBL" id="HIW96113.1"/>
    </source>
</evidence>
<name>A0A9D1RZF2_9CORY</name>
<dbReference type="SUPFAM" id="SSF52096">
    <property type="entry name" value="ClpP/crotonase"/>
    <property type="match status" value="2"/>
</dbReference>